<reference evidence="2 3" key="1">
    <citation type="journal article" date="2011" name="BMC Genomics">
        <title>Insight into cross-talk between intra-amoebal pathogens.</title>
        <authorList>
            <person name="Gimenez G."/>
            <person name="Bertelli C."/>
            <person name="Moliner C."/>
            <person name="Robert C."/>
            <person name="Raoult D."/>
            <person name="Fournier P.E."/>
            <person name="Greub G."/>
        </authorList>
    </citation>
    <scope>NUCLEOTIDE SEQUENCE [LARGE SCALE GENOMIC DNA]</scope>
    <source>
        <strain evidence="2 3">LLAP12</strain>
    </source>
</reference>
<dbReference type="AlphaFoldDB" id="G9ERT5"/>
<evidence type="ECO:0000313" key="3">
    <source>
        <dbReference type="Proteomes" id="UP000002770"/>
    </source>
</evidence>
<evidence type="ECO:0000313" key="2">
    <source>
        <dbReference type="EMBL" id="EHL30003.1"/>
    </source>
</evidence>
<keyword evidence="3" id="KW-1185">Reference proteome</keyword>
<dbReference type="STRING" id="658187.LDG_8003"/>
<feature type="region of interest" description="Disordered" evidence="1">
    <location>
        <begin position="21"/>
        <end position="44"/>
    </location>
</feature>
<feature type="compositionally biased region" description="Pro residues" evidence="1">
    <location>
        <begin position="29"/>
        <end position="44"/>
    </location>
</feature>
<organism evidence="2 3">
    <name type="scientific">Legionella drancourtii LLAP12</name>
    <dbReference type="NCBI Taxonomy" id="658187"/>
    <lineage>
        <taxon>Bacteria</taxon>
        <taxon>Pseudomonadati</taxon>
        <taxon>Pseudomonadota</taxon>
        <taxon>Gammaproteobacteria</taxon>
        <taxon>Legionellales</taxon>
        <taxon>Legionellaceae</taxon>
        <taxon>Legionella</taxon>
    </lineage>
</organism>
<protein>
    <submittedName>
        <fullName evidence="2">Uncharacterized protein</fullName>
    </submittedName>
</protein>
<dbReference type="HOGENOM" id="CLU_3218051_0_0_6"/>
<proteinExistence type="predicted"/>
<dbReference type="EMBL" id="JH413840">
    <property type="protein sequence ID" value="EHL30003.1"/>
    <property type="molecule type" value="Genomic_DNA"/>
</dbReference>
<sequence length="44" mass="4811">MSVLLVIASFGAFADMSGDWDAMGNPIQHPQPQPQPINPHPIQR</sequence>
<evidence type="ECO:0000256" key="1">
    <source>
        <dbReference type="SAM" id="MobiDB-lite"/>
    </source>
</evidence>
<accession>G9ERT5</accession>
<dbReference type="Proteomes" id="UP000002770">
    <property type="component" value="Unassembled WGS sequence"/>
</dbReference>
<name>G9ERT5_9GAMM</name>
<dbReference type="InParanoid" id="G9ERT5"/>
<gene>
    <name evidence="2" type="ORF">LDG_8003</name>
</gene>